<organism evidence="3 4">
    <name type="scientific">Herbaspirillum rhizosphaerae</name>
    <dbReference type="NCBI Taxonomy" id="346179"/>
    <lineage>
        <taxon>Bacteria</taxon>
        <taxon>Pseudomonadati</taxon>
        <taxon>Pseudomonadota</taxon>
        <taxon>Betaproteobacteria</taxon>
        <taxon>Burkholderiales</taxon>
        <taxon>Oxalobacteraceae</taxon>
        <taxon>Herbaspirillum</taxon>
    </lineage>
</organism>
<comment type="caution">
    <text evidence="3">The sequence shown here is derived from an EMBL/GenBank/DDBJ whole genome shotgun (WGS) entry which is preliminary data.</text>
</comment>
<evidence type="ECO:0000313" key="3">
    <source>
        <dbReference type="EMBL" id="MFL9880405.1"/>
    </source>
</evidence>
<feature type="signal peptide" evidence="2">
    <location>
        <begin position="1"/>
        <end position="21"/>
    </location>
</feature>
<dbReference type="Pfam" id="PF06366">
    <property type="entry name" value="FlhE"/>
    <property type="match status" value="1"/>
</dbReference>
<keyword evidence="4" id="KW-1185">Reference proteome</keyword>
<gene>
    <name evidence="3" type="ORF">PQR63_18545</name>
</gene>
<protein>
    <submittedName>
        <fullName evidence="3">Flagellar protein FlhE</fullName>
    </submittedName>
</protein>
<evidence type="ECO:0000313" key="4">
    <source>
        <dbReference type="Proteomes" id="UP001629214"/>
    </source>
</evidence>
<dbReference type="InterPro" id="IPR009420">
    <property type="entry name" value="FlhE"/>
</dbReference>
<evidence type="ECO:0000256" key="2">
    <source>
        <dbReference type="SAM" id="SignalP"/>
    </source>
</evidence>
<feature type="chain" id="PRO_5047385577" evidence="2">
    <location>
        <begin position="22"/>
        <end position="194"/>
    </location>
</feature>
<sequence length="194" mass="20236">MRHHRRSALMALMVFLGGAMSGSVATAQARVDRTLSVQPGAASSIGELPVATTTSTNATPVTPAARQPAPASHSRASGSYASDAMGATILAKNADYETLFRINAPIPAGSTISNVAWRYGLSSKPVGFEAVLCRTNQQRCWNVTNSASGSTSAFNGQDASQPFTLHYRVRGTGPLGPPAQGEMNQVIVTYDLPG</sequence>
<dbReference type="RefSeq" id="WP_408169437.1">
    <property type="nucleotide sequence ID" value="NZ_JAQQFR010000012.1"/>
</dbReference>
<dbReference type="Proteomes" id="UP001629214">
    <property type="component" value="Unassembled WGS sequence"/>
</dbReference>
<accession>A0ABW8ZC76</accession>
<keyword evidence="3" id="KW-0282">Flagellum</keyword>
<feature type="region of interest" description="Disordered" evidence="1">
    <location>
        <begin position="46"/>
        <end position="79"/>
    </location>
</feature>
<name>A0ABW8ZC76_9BURK</name>
<keyword evidence="3" id="KW-0966">Cell projection</keyword>
<keyword evidence="3" id="KW-0969">Cilium</keyword>
<dbReference type="EMBL" id="JAQQFR010000012">
    <property type="protein sequence ID" value="MFL9880405.1"/>
    <property type="molecule type" value="Genomic_DNA"/>
</dbReference>
<reference evidence="3 4" key="1">
    <citation type="journal article" date="2024" name="Chem. Sci.">
        <title>Discovery of megapolipeptins by genome mining of a Burkholderiales bacteria collection.</title>
        <authorList>
            <person name="Paulo B.S."/>
            <person name="Recchia M.J.J."/>
            <person name="Lee S."/>
            <person name="Fergusson C.H."/>
            <person name="Romanowski S.B."/>
            <person name="Hernandez A."/>
            <person name="Krull N."/>
            <person name="Liu D.Y."/>
            <person name="Cavanagh H."/>
            <person name="Bos A."/>
            <person name="Gray C.A."/>
            <person name="Murphy B.T."/>
            <person name="Linington R.G."/>
            <person name="Eustaquio A.S."/>
        </authorList>
    </citation>
    <scope>NUCLEOTIDE SEQUENCE [LARGE SCALE GENOMIC DNA]</scope>
    <source>
        <strain evidence="3 4">RL21-008-BIB-B</strain>
    </source>
</reference>
<proteinExistence type="predicted"/>
<evidence type="ECO:0000256" key="1">
    <source>
        <dbReference type="SAM" id="MobiDB-lite"/>
    </source>
</evidence>
<feature type="compositionally biased region" description="Low complexity" evidence="1">
    <location>
        <begin position="49"/>
        <end position="65"/>
    </location>
</feature>
<keyword evidence="2" id="KW-0732">Signal</keyword>